<reference evidence="1" key="1">
    <citation type="journal article" date="2013" name="Nature">
        <title>Draft genome of the wheat A-genome progenitor Triticum urartu.</title>
        <authorList>
            <person name="Ling H.Q."/>
            <person name="Zhao S."/>
            <person name="Liu D."/>
            <person name="Wang J."/>
            <person name="Sun H."/>
            <person name="Zhang C."/>
            <person name="Fan H."/>
            <person name="Li D."/>
            <person name="Dong L."/>
            <person name="Tao Y."/>
            <person name="Gao C."/>
            <person name="Wu H."/>
            <person name="Li Y."/>
            <person name="Cui Y."/>
            <person name="Guo X."/>
            <person name="Zheng S."/>
            <person name="Wang B."/>
            <person name="Yu K."/>
            <person name="Liang Q."/>
            <person name="Yang W."/>
            <person name="Lou X."/>
            <person name="Chen J."/>
            <person name="Feng M."/>
            <person name="Jian J."/>
            <person name="Zhang X."/>
            <person name="Luo G."/>
            <person name="Jiang Y."/>
            <person name="Liu J."/>
            <person name="Wang Z."/>
            <person name="Sha Y."/>
            <person name="Zhang B."/>
            <person name="Wu H."/>
            <person name="Tang D."/>
            <person name="Shen Q."/>
            <person name="Xue P."/>
            <person name="Zou S."/>
            <person name="Wang X."/>
            <person name="Liu X."/>
            <person name="Wang F."/>
            <person name="Yang Y."/>
            <person name="An X."/>
            <person name="Dong Z."/>
            <person name="Zhang K."/>
            <person name="Zhang X."/>
            <person name="Luo M.C."/>
            <person name="Dvorak J."/>
            <person name="Tong Y."/>
            <person name="Wang J."/>
            <person name="Yang H."/>
            <person name="Li Z."/>
            <person name="Wang D."/>
            <person name="Zhang A."/>
            <person name="Wang J."/>
        </authorList>
    </citation>
    <scope>NUCLEOTIDE SEQUENCE</scope>
</reference>
<dbReference type="PANTHER" id="PTHR48048">
    <property type="entry name" value="GLYCOSYLTRANSFERASE"/>
    <property type="match status" value="1"/>
</dbReference>
<keyword evidence="1" id="KW-0808">Transferase</keyword>
<sequence>MIAGVPMLVWPLYPEQRKNRVFPEKELWLATALEGYDHEGEVVDAGEVEKKVRWLMESDGRSVLQERMLAAMRRAKEALVGRDAHQAGGGLDGRPCRLG</sequence>
<dbReference type="InterPro" id="IPR050481">
    <property type="entry name" value="UDP-glycosyltransf_plant"/>
</dbReference>
<dbReference type="AlphaFoldDB" id="M7Y6D1"/>
<proteinExistence type="predicted"/>
<dbReference type="GO" id="GO:0035251">
    <property type="term" value="F:UDP-glucosyltransferase activity"/>
    <property type="evidence" value="ECO:0007669"/>
    <property type="project" value="InterPro"/>
</dbReference>
<dbReference type="SUPFAM" id="SSF53756">
    <property type="entry name" value="UDP-Glycosyltransferase/glycogen phosphorylase"/>
    <property type="match status" value="1"/>
</dbReference>
<name>M7Y6D1_TRIUA</name>
<dbReference type="EMBL" id="KD286996">
    <property type="protein sequence ID" value="EMS45433.1"/>
    <property type="molecule type" value="Genomic_DNA"/>
</dbReference>
<accession>M7Y6D1</accession>
<dbReference type="STRING" id="4572.M7Y6D1"/>
<evidence type="ECO:0000313" key="1">
    <source>
        <dbReference type="EMBL" id="EMS45433.1"/>
    </source>
</evidence>
<dbReference type="Gene3D" id="3.40.50.2000">
    <property type="entry name" value="Glycogen Phosphorylase B"/>
    <property type="match status" value="1"/>
</dbReference>
<organism evidence="1">
    <name type="scientific">Triticum urartu</name>
    <name type="common">Red wild einkorn</name>
    <name type="synonym">Crithodium urartu</name>
    <dbReference type="NCBI Taxonomy" id="4572"/>
    <lineage>
        <taxon>Eukaryota</taxon>
        <taxon>Viridiplantae</taxon>
        <taxon>Streptophyta</taxon>
        <taxon>Embryophyta</taxon>
        <taxon>Tracheophyta</taxon>
        <taxon>Spermatophyta</taxon>
        <taxon>Magnoliopsida</taxon>
        <taxon>Liliopsida</taxon>
        <taxon>Poales</taxon>
        <taxon>Poaceae</taxon>
        <taxon>BOP clade</taxon>
        <taxon>Pooideae</taxon>
        <taxon>Triticodae</taxon>
        <taxon>Triticeae</taxon>
        <taxon>Triticinae</taxon>
        <taxon>Triticum</taxon>
    </lineage>
</organism>
<protein>
    <submittedName>
        <fullName evidence="1">UDP-glycosyltransferase 71D1</fullName>
    </submittedName>
</protein>
<dbReference type="PANTHER" id="PTHR48048:SF13">
    <property type="entry name" value="GLYCOSYLTRANSFERASE"/>
    <property type="match status" value="1"/>
</dbReference>
<gene>
    <name evidence="1" type="ORF">TRIUR3_01921</name>
</gene>